<comment type="subcellular location">
    <subcellularLocation>
        <location evidence="1">Cell membrane</location>
        <topology evidence="1">Multi-pass membrane protein</topology>
    </subcellularLocation>
</comment>
<keyword evidence="5 6" id="KW-0472">Membrane</keyword>
<keyword evidence="8" id="KW-1185">Reference proteome</keyword>
<proteinExistence type="predicted"/>
<accession>A0ABV8WFX7</accession>
<evidence type="ECO:0000313" key="8">
    <source>
        <dbReference type="Proteomes" id="UP001595778"/>
    </source>
</evidence>
<evidence type="ECO:0000256" key="6">
    <source>
        <dbReference type="SAM" id="Phobius"/>
    </source>
</evidence>
<keyword evidence="2" id="KW-1003">Cell membrane</keyword>
<dbReference type="EMBL" id="JBHSDQ010000001">
    <property type="protein sequence ID" value="MFC4394726.1"/>
    <property type="molecule type" value="Genomic_DNA"/>
</dbReference>
<protein>
    <submittedName>
        <fullName evidence="7">Lipopolysaccharide biosynthesis protein</fullName>
    </submittedName>
</protein>
<feature type="transmembrane region" description="Helical" evidence="6">
    <location>
        <begin position="86"/>
        <end position="107"/>
    </location>
</feature>
<gene>
    <name evidence="7" type="ORF">ACFO0G_01375</name>
</gene>
<reference evidence="8" key="1">
    <citation type="journal article" date="2019" name="Int. J. Syst. Evol. Microbiol.">
        <title>The Global Catalogue of Microorganisms (GCM) 10K type strain sequencing project: providing services to taxonomists for standard genome sequencing and annotation.</title>
        <authorList>
            <consortium name="The Broad Institute Genomics Platform"/>
            <consortium name="The Broad Institute Genome Sequencing Center for Infectious Disease"/>
            <person name="Wu L."/>
            <person name="Ma J."/>
        </authorList>
    </citation>
    <scope>NUCLEOTIDE SEQUENCE [LARGE SCALE GENOMIC DNA]</scope>
    <source>
        <strain evidence="8">PJ61</strain>
    </source>
</reference>
<evidence type="ECO:0000313" key="7">
    <source>
        <dbReference type="EMBL" id="MFC4394726.1"/>
    </source>
</evidence>
<evidence type="ECO:0000256" key="5">
    <source>
        <dbReference type="ARBA" id="ARBA00023136"/>
    </source>
</evidence>
<feature type="transmembrane region" description="Helical" evidence="6">
    <location>
        <begin position="12"/>
        <end position="33"/>
    </location>
</feature>
<feature type="transmembrane region" description="Helical" evidence="6">
    <location>
        <begin position="357"/>
        <end position="375"/>
    </location>
</feature>
<evidence type="ECO:0000256" key="2">
    <source>
        <dbReference type="ARBA" id="ARBA00022475"/>
    </source>
</evidence>
<dbReference type="Proteomes" id="UP001595778">
    <property type="component" value="Unassembled WGS sequence"/>
</dbReference>
<dbReference type="PANTHER" id="PTHR30250">
    <property type="entry name" value="PST FAMILY PREDICTED COLANIC ACID TRANSPORTER"/>
    <property type="match status" value="1"/>
</dbReference>
<name>A0ABV8WFX7_9MICC</name>
<dbReference type="InterPro" id="IPR050833">
    <property type="entry name" value="Poly_Biosynth_Transport"/>
</dbReference>
<evidence type="ECO:0000256" key="1">
    <source>
        <dbReference type="ARBA" id="ARBA00004651"/>
    </source>
</evidence>
<feature type="transmembrane region" description="Helical" evidence="6">
    <location>
        <begin position="113"/>
        <end position="135"/>
    </location>
</feature>
<feature type="transmembrane region" description="Helical" evidence="6">
    <location>
        <begin position="291"/>
        <end position="312"/>
    </location>
</feature>
<feature type="transmembrane region" description="Helical" evidence="6">
    <location>
        <begin position="169"/>
        <end position="190"/>
    </location>
</feature>
<feature type="transmembrane region" description="Helical" evidence="6">
    <location>
        <begin position="142"/>
        <end position="163"/>
    </location>
</feature>
<feature type="transmembrane region" description="Helical" evidence="6">
    <location>
        <begin position="324"/>
        <end position="345"/>
    </location>
</feature>
<keyword evidence="4 6" id="KW-1133">Transmembrane helix</keyword>
<feature type="transmembrane region" description="Helical" evidence="6">
    <location>
        <begin position="381"/>
        <end position="399"/>
    </location>
</feature>
<dbReference type="RefSeq" id="WP_376976179.1">
    <property type="nucleotide sequence ID" value="NZ_JBHSDQ010000001.1"/>
</dbReference>
<evidence type="ECO:0000256" key="3">
    <source>
        <dbReference type="ARBA" id="ARBA00022692"/>
    </source>
</evidence>
<evidence type="ECO:0000256" key="4">
    <source>
        <dbReference type="ARBA" id="ARBA00022989"/>
    </source>
</evidence>
<keyword evidence="3 6" id="KW-0812">Transmembrane</keyword>
<dbReference type="PANTHER" id="PTHR30250:SF11">
    <property type="entry name" value="O-ANTIGEN TRANSPORTER-RELATED"/>
    <property type="match status" value="1"/>
</dbReference>
<sequence length="405" mass="42700">MKAIMAALFRMGTFALTVGAGTVVGLLAIPIITRVVGADAWAVQVLVQSLATLFGVVVAFGWGTIGPGLVASHDRRDRPQLFLDSLITRTYLLLVAAPVMMIVLAVLRPREAVFVSIASAAYLMPFVGASWYFVGEGKPMRLFLFDALPQLLGTVAGVGVLVMTGDFTLLVITQLVFNICAVVISSRVILRDGSGQLAPNFSLRNSLRQMAQQRHGVITAATGSFYVNLPMVAVNMIIPAQLASYAIADRLFRFSVTAFSPILQFVQGWIPEGGAGSTAHRIRRAAQFAPLLGIVGGSVLAAAGPWAAQLLVPGPTNFGYNLSIPVGTSFAAVAVSQVIGLACLVPIGKARELARSTLVGAVLGTPLILLGAAYFGVAGVIWGMAISEVAVAAFQVYVLRRYLRT</sequence>
<organism evidence="7 8">
    <name type="scientific">Arthrobacter sedimenti</name>
    <dbReference type="NCBI Taxonomy" id="2694931"/>
    <lineage>
        <taxon>Bacteria</taxon>
        <taxon>Bacillati</taxon>
        <taxon>Actinomycetota</taxon>
        <taxon>Actinomycetes</taxon>
        <taxon>Micrococcales</taxon>
        <taxon>Micrococcaceae</taxon>
        <taxon>Arthrobacter</taxon>
    </lineage>
</organism>
<comment type="caution">
    <text evidence="7">The sequence shown here is derived from an EMBL/GenBank/DDBJ whole genome shotgun (WGS) entry which is preliminary data.</text>
</comment>
<feature type="transmembrane region" description="Helical" evidence="6">
    <location>
        <begin position="45"/>
        <end position="65"/>
    </location>
</feature>